<evidence type="ECO:0000313" key="2">
    <source>
        <dbReference type="Proteomes" id="UP000193006"/>
    </source>
</evidence>
<protein>
    <submittedName>
        <fullName evidence="1">Nitrogen regulatory protein P-II</fullName>
    </submittedName>
</protein>
<proteinExistence type="predicted"/>
<dbReference type="KEGG" id="bkw:BkAM31D_01095"/>
<gene>
    <name evidence="1" type="ORF">BkAM31D_01095</name>
</gene>
<reference evidence="1 2" key="1">
    <citation type="submission" date="2017-04" db="EMBL/GenBank/DDBJ databases">
        <title>Bacillus krulwichiae AM31D Genome sequencing and assembly.</title>
        <authorList>
            <person name="Krulwich T.A."/>
            <person name="Anastor L."/>
            <person name="Ehrlich R."/>
            <person name="Ehrlich G.D."/>
            <person name="Janto B."/>
        </authorList>
    </citation>
    <scope>NUCLEOTIDE SEQUENCE [LARGE SCALE GENOMIC DNA]</scope>
    <source>
        <strain evidence="1 2">AM31D</strain>
    </source>
</reference>
<dbReference type="Proteomes" id="UP000193006">
    <property type="component" value="Chromosome"/>
</dbReference>
<dbReference type="Gene3D" id="3.30.70.120">
    <property type="match status" value="2"/>
</dbReference>
<dbReference type="PROSITE" id="PS51343">
    <property type="entry name" value="PII_GLNB_DOM"/>
    <property type="match status" value="2"/>
</dbReference>
<dbReference type="AlphaFoldDB" id="A0A1X9M7B7"/>
<name>A0A1X9M7B7_9BACI</name>
<evidence type="ECO:0000313" key="1">
    <source>
        <dbReference type="EMBL" id="ARK28574.1"/>
    </source>
</evidence>
<dbReference type="InterPro" id="IPR002187">
    <property type="entry name" value="N-reg_PII"/>
</dbReference>
<dbReference type="RefSeq" id="WP_085449711.1">
    <property type="nucleotide sequence ID" value="NZ_CP020814.1"/>
</dbReference>
<dbReference type="SMART" id="SM00938">
    <property type="entry name" value="P-II"/>
    <property type="match status" value="2"/>
</dbReference>
<dbReference type="GO" id="GO:0030234">
    <property type="term" value="F:enzyme regulator activity"/>
    <property type="evidence" value="ECO:0007669"/>
    <property type="project" value="InterPro"/>
</dbReference>
<dbReference type="SUPFAM" id="SSF54913">
    <property type="entry name" value="GlnB-like"/>
    <property type="match status" value="2"/>
</dbReference>
<keyword evidence="2" id="KW-1185">Reference proteome</keyword>
<organism evidence="1 2">
    <name type="scientific">Halalkalibacter krulwichiae</name>
    <dbReference type="NCBI Taxonomy" id="199441"/>
    <lineage>
        <taxon>Bacteria</taxon>
        <taxon>Bacillati</taxon>
        <taxon>Bacillota</taxon>
        <taxon>Bacilli</taxon>
        <taxon>Bacillales</taxon>
        <taxon>Bacillaceae</taxon>
        <taxon>Halalkalibacter</taxon>
    </lineage>
</organism>
<dbReference type="Pfam" id="PF00543">
    <property type="entry name" value="P-II"/>
    <property type="match status" value="2"/>
</dbReference>
<sequence>MNAHLNLTHKLLVTIVKKGVASKVVKASKQAGAEGGTIVYGKGSGIHETKKFLGISVEPEKEMILTLIPKEKVDHVLKAVEQAGKLDRPGNGVGFVIDVKRIAGIVHLLNLQNYISEQQGVPMDNKVSYDLIVTIINKGYSERVVEASKKAGAEGGTVLYGRGTGIHEQAKLFNIAIEPEKELVLTLIDRDKTDDVLEMIMEHAELNKPGKGIAFVLEVERTIGINHLLNRMVNQSIGDNN</sequence>
<dbReference type="InterPro" id="IPR011322">
    <property type="entry name" value="N-reg_PII-like_a/b"/>
</dbReference>
<accession>A0A1X9M7B7</accession>
<dbReference type="STRING" id="199441.BkAM31D_01095"/>
<dbReference type="EMBL" id="CP020814">
    <property type="protein sequence ID" value="ARK28574.1"/>
    <property type="molecule type" value="Genomic_DNA"/>
</dbReference>
<dbReference type="GO" id="GO:0006808">
    <property type="term" value="P:regulation of nitrogen utilization"/>
    <property type="evidence" value="ECO:0007669"/>
    <property type="project" value="InterPro"/>
</dbReference>
<dbReference type="InterPro" id="IPR015867">
    <property type="entry name" value="N-reg_PII/ATP_PRibTrfase_C"/>
</dbReference>